<dbReference type="Pfam" id="PF03099">
    <property type="entry name" value="BPL_LplA_LipB"/>
    <property type="match status" value="1"/>
</dbReference>
<evidence type="ECO:0000256" key="4">
    <source>
        <dbReference type="ARBA" id="ARBA00047846"/>
    </source>
</evidence>
<dbReference type="PROSITE" id="PS51733">
    <property type="entry name" value="BPL_LPL_CATALYTIC"/>
    <property type="match status" value="1"/>
</dbReference>
<keyword evidence="2" id="KW-0092">Biotin</keyword>
<dbReference type="Proteomes" id="UP000433788">
    <property type="component" value="Unassembled WGS sequence"/>
</dbReference>
<dbReference type="Pfam" id="PF02237">
    <property type="entry name" value="BPL_C"/>
    <property type="match status" value="1"/>
</dbReference>
<dbReference type="SUPFAM" id="SSF55681">
    <property type="entry name" value="Class II aaRS and biotin synthetases"/>
    <property type="match status" value="1"/>
</dbReference>
<dbReference type="InterPro" id="IPR004408">
    <property type="entry name" value="Biotin_CoA_COase_ligase"/>
</dbReference>
<dbReference type="InterPro" id="IPR004143">
    <property type="entry name" value="BPL_LPL_catalytic"/>
</dbReference>
<dbReference type="EMBL" id="WJPP01000005">
    <property type="protein sequence ID" value="MRH78908.1"/>
    <property type="molecule type" value="Genomic_DNA"/>
</dbReference>
<feature type="domain" description="BPL/LPL catalytic" evidence="5">
    <location>
        <begin position="6"/>
        <end position="194"/>
    </location>
</feature>
<evidence type="ECO:0000256" key="3">
    <source>
        <dbReference type="ARBA" id="ARBA00024227"/>
    </source>
</evidence>
<gene>
    <name evidence="6" type="ORF">GH984_09350</name>
</gene>
<protein>
    <recommendedName>
        <fullName evidence="3">biotin--[biotin carboxyl-carrier protein] ligase</fullName>
        <ecNumber evidence="3">6.3.4.15</ecNumber>
    </recommendedName>
</protein>
<proteinExistence type="predicted"/>
<name>A0A6N7QUS5_9GAMM</name>
<dbReference type="NCBIfam" id="TIGR00121">
    <property type="entry name" value="birA_ligase"/>
    <property type="match status" value="1"/>
</dbReference>
<organism evidence="6 7">
    <name type="scientific">Spiribacter salilacus</name>
    <dbReference type="NCBI Taxonomy" id="2664894"/>
    <lineage>
        <taxon>Bacteria</taxon>
        <taxon>Pseudomonadati</taxon>
        <taxon>Pseudomonadota</taxon>
        <taxon>Gammaproteobacteria</taxon>
        <taxon>Chromatiales</taxon>
        <taxon>Ectothiorhodospiraceae</taxon>
        <taxon>Spiribacter</taxon>
    </lineage>
</organism>
<keyword evidence="1 6" id="KW-0436">Ligase</keyword>
<dbReference type="InterPro" id="IPR003142">
    <property type="entry name" value="BPL_C"/>
</dbReference>
<reference evidence="6 7" key="1">
    <citation type="submission" date="2019-11" db="EMBL/GenBank/DDBJ databases">
        <authorList>
            <person name="Zhang X.Y."/>
        </authorList>
    </citation>
    <scope>NUCLEOTIDE SEQUENCE [LARGE SCALE GENOMIC DNA]</scope>
    <source>
        <strain evidence="6 7">C176</strain>
    </source>
</reference>
<dbReference type="Gene3D" id="3.30.930.10">
    <property type="entry name" value="Bira Bifunctional Protein, Domain 2"/>
    <property type="match status" value="1"/>
</dbReference>
<dbReference type="GO" id="GO:0004077">
    <property type="term" value="F:biotin--[biotin carboxyl-carrier protein] ligase activity"/>
    <property type="evidence" value="ECO:0007669"/>
    <property type="project" value="UniProtKB-EC"/>
</dbReference>
<dbReference type="PANTHER" id="PTHR12835:SF5">
    <property type="entry name" value="BIOTIN--PROTEIN LIGASE"/>
    <property type="match status" value="1"/>
</dbReference>
<evidence type="ECO:0000256" key="2">
    <source>
        <dbReference type="ARBA" id="ARBA00023267"/>
    </source>
</evidence>
<evidence type="ECO:0000256" key="1">
    <source>
        <dbReference type="ARBA" id="ARBA00022598"/>
    </source>
</evidence>
<dbReference type="PANTHER" id="PTHR12835">
    <property type="entry name" value="BIOTIN PROTEIN LIGASE"/>
    <property type="match status" value="1"/>
</dbReference>
<evidence type="ECO:0000313" key="6">
    <source>
        <dbReference type="EMBL" id="MRH78908.1"/>
    </source>
</evidence>
<keyword evidence="7" id="KW-1185">Reference proteome</keyword>
<dbReference type="CDD" id="cd16442">
    <property type="entry name" value="BPL"/>
    <property type="match status" value="1"/>
</dbReference>
<dbReference type="InterPro" id="IPR045864">
    <property type="entry name" value="aa-tRNA-synth_II/BPL/LPL"/>
</dbReference>
<comment type="catalytic activity">
    <reaction evidence="4">
        <text>biotin + L-lysyl-[protein] + ATP = N(6)-biotinyl-L-lysyl-[protein] + AMP + diphosphate + H(+)</text>
        <dbReference type="Rhea" id="RHEA:11756"/>
        <dbReference type="Rhea" id="RHEA-COMP:9752"/>
        <dbReference type="Rhea" id="RHEA-COMP:10505"/>
        <dbReference type="ChEBI" id="CHEBI:15378"/>
        <dbReference type="ChEBI" id="CHEBI:29969"/>
        <dbReference type="ChEBI" id="CHEBI:30616"/>
        <dbReference type="ChEBI" id="CHEBI:33019"/>
        <dbReference type="ChEBI" id="CHEBI:57586"/>
        <dbReference type="ChEBI" id="CHEBI:83144"/>
        <dbReference type="ChEBI" id="CHEBI:456215"/>
        <dbReference type="EC" id="6.3.4.15"/>
    </reaction>
</comment>
<dbReference type="GO" id="GO:0005737">
    <property type="term" value="C:cytoplasm"/>
    <property type="evidence" value="ECO:0007669"/>
    <property type="project" value="TreeGrafter"/>
</dbReference>
<evidence type="ECO:0000313" key="7">
    <source>
        <dbReference type="Proteomes" id="UP000433788"/>
    </source>
</evidence>
<dbReference type="Gene3D" id="2.30.30.100">
    <property type="match status" value="1"/>
</dbReference>
<dbReference type="AlphaFoldDB" id="A0A6N7QUS5"/>
<sequence>MQTMSHSSLKKGLGQQWEGVDLTLLDTVDSTNDWLKSHSGDLPRLVVAKEQTGGRGSHGRVWCSPPGGLYWSLETTFLDRLSTALPLMVGVSIAQVLQALGFHGVGVKWPNDLLVNGAKLGGILVERVYDSRHAPSVIVGVGINTTTPKIAPLIQGRSVVGLDSLRASDANPLDGDELIGRMARAVLDATSVPADALEQNLQAQWSAFDVLNGQSVKIEQPNGDVVEGNAVGITAAGALRVSTAAGESVFYSGDCQLKSL</sequence>
<dbReference type="EC" id="6.3.4.15" evidence="3"/>
<comment type="caution">
    <text evidence="6">The sequence shown here is derived from an EMBL/GenBank/DDBJ whole genome shotgun (WGS) entry which is preliminary data.</text>
</comment>
<evidence type="ECO:0000259" key="5">
    <source>
        <dbReference type="PROSITE" id="PS51733"/>
    </source>
</evidence>
<accession>A0A6N7QUS5</accession>